<proteinExistence type="inferred from homology"/>
<evidence type="ECO:0000259" key="4">
    <source>
        <dbReference type="Pfam" id="PF02678"/>
    </source>
</evidence>
<sequence>MATRIPAQERHFVDLSWMQAYWLFSYGEWFVPDNVRLGMLRAFNDDLIQSREGFGMHLHEELEIVTIMLMGQLTITDDAGERTTIHAGEVHRISTGTGTRHMEKNEESDPARYYQIWIFPDKPGLTPSHEEKDFTQMSRQDRLLTVASGKGQPSAVTLHADASVSLSVFSPAFTLEYPITGDRCVLLYVTSGSISLNGTLLEQGDQGRVTGETKTLSLASATGGSFVFVDASA</sequence>
<evidence type="ECO:0000313" key="7">
    <source>
        <dbReference type="EMBL" id="RIE10107.1"/>
    </source>
</evidence>
<name>A0A398CY19_9BACT</name>
<dbReference type="Proteomes" id="UP000266489">
    <property type="component" value="Unassembled WGS sequence"/>
</dbReference>
<dbReference type="GO" id="GO:0046872">
    <property type="term" value="F:metal ion binding"/>
    <property type="evidence" value="ECO:0007669"/>
    <property type="project" value="UniProtKB-KW"/>
</dbReference>
<dbReference type="InterPro" id="IPR003829">
    <property type="entry name" value="Pirin_N_dom"/>
</dbReference>
<feature type="binding site" evidence="2">
    <location>
        <position position="57"/>
    </location>
    <ligand>
        <name>Fe cation</name>
        <dbReference type="ChEBI" id="CHEBI:24875"/>
    </ligand>
</feature>
<dbReference type="PANTHER" id="PTHR43212:SF3">
    <property type="entry name" value="QUERCETIN 2,3-DIOXYGENASE"/>
    <property type="match status" value="1"/>
</dbReference>
<dbReference type="PIRSF" id="PIRSF006232">
    <property type="entry name" value="Pirin"/>
    <property type="match status" value="1"/>
</dbReference>
<gene>
    <name evidence="7" type="ORF">SMC5_06380</name>
    <name evidence="6" type="ORF">SMC6_05670</name>
</gene>
<dbReference type="InterPro" id="IPR014710">
    <property type="entry name" value="RmlC-like_jellyroll"/>
</dbReference>
<evidence type="ECO:0000313" key="6">
    <source>
        <dbReference type="EMBL" id="RIE07692.1"/>
    </source>
</evidence>
<dbReference type="InterPro" id="IPR041602">
    <property type="entry name" value="Quercetinase_C"/>
</dbReference>
<feature type="domain" description="Quercetin 2,3-dioxygenase C-terminal cupin" evidence="5">
    <location>
        <begin position="146"/>
        <end position="229"/>
    </location>
</feature>
<comment type="similarity">
    <text evidence="1 3">Belongs to the pirin family.</text>
</comment>
<feature type="binding site" evidence="2">
    <location>
        <position position="59"/>
    </location>
    <ligand>
        <name>Fe cation</name>
        <dbReference type="ChEBI" id="CHEBI:24875"/>
    </ligand>
</feature>
<comment type="cofactor">
    <cofactor evidence="2">
        <name>Fe cation</name>
        <dbReference type="ChEBI" id="CHEBI:24875"/>
    </cofactor>
    <text evidence="2">Binds 1 Fe cation per subunit.</text>
</comment>
<organism evidence="6 8">
    <name type="scientific">Candidatus Cryosericum odellii</name>
    <dbReference type="NCBI Taxonomy" id="2290917"/>
    <lineage>
        <taxon>Bacteria</taxon>
        <taxon>Pseudomonadati</taxon>
        <taxon>Caldisericota/Cryosericota group</taxon>
        <taxon>Candidatus Cryosericota</taxon>
        <taxon>Candidatus Cryosericia</taxon>
        <taxon>Candidatus Cryosericales</taxon>
        <taxon>Candidatus Cryosericaceae</taxon>
        <taxon>Candidatus Cryosericum</taxon>
    </lineage>
</organism>
<accession>A0A398CY19</accession>
<dbReference type="RefSeq" id="WP_119120040.1">
    <property type="nucleotide sequence ID" value="NZ_QXIT01000093.1"/>
</dbReference>
<dbReference type="PANTHER" id="PTHR43212">
    <property type="entry name" value="QUERCETIN 2,3-DIOXYGENASE"/>
    <property type="match status" value="1"/>
</dbReference>
<dbReference type="InterPro" id="IPR011051">
    <property type="entry name" value="RmlC_Cupin_sf"/>
</dbReference>
<dbReference type="SUPFAM" id="SSF51182">
    <property type="entry name" value="RmlC-like cupins"/>
    <property type="match status" value="1"/>
</dbReference>
<evidence type="ECO:0000256" key="3">
    <source>
        <dbReference type="RuleBase" id="RU003457"/>
    </source>
</evidence>
<feature type="domain" description="Pirin N-terminal" evidence="4">
    <location>
        <begin position="10"/>
        <end position="118"/>
    </location>
</feature>
<accession>A0A398DCX1</accession>
<feature type="binding site" evidence="2">
    <location>
        <position position="103"/>
    </location>
    <ligand>
        <name>Fe cation</name>
        <dbReference type="ChEBI" id="CHEBI:24875"/>
    </ligand>
</feature>
<evidence type="ECO:0000256" key="2">
    <source>
        <dbReference type="PIRSR" id="PIRSR006232-1"/>
    </source>
</evidence>
<protein>
    <submittedName>
        <fullName evidence="6">Cupin domain-containing protein</fullName>
    </submittedName>
</protein>
<keyword evidence="2" id="KW-0479">Metal-binding</keyword>
<evidence type="ECO:0000259" key="5">
    <source>
        <dbReference type="Pfam" id="PF17954"/>
    </source>
</evidence>
<reference evidence="8 9" key="1">
    <citation type="submission" date="2018-09" db="EMBL/GenBank/DDBJ databases">
        <title>Discovery and Ecogenomic Context for Candidatus Cryosericales, a Global Caldiserica Order Active in Thawing Permafrost.</title>
        <authorList>
            <person name="Martinez M.A."/>
            <person name="Woodcroft B.J."/>
            <person name="Ignacio Espinoza J.C."/>
            <person name="Zayed A."/>
            <person name="Singleton C.M."/>
            <person name="Boyd J."/>
            <person name="Li Y.-F."/>
            <person name="Purvine S."/>
            <person name="Maughan H."/>
            <person name="Hodgkins S.B."/>
            <person name="Anderson D."/>
            <person name="Sederholm M."/>
            <person name="Temperton B."/>
            <person name="Saleska S.R."/>
            <person name="Tyson G.W."/>
            <person name="Rich V.I."/>
        </authorList>
    </citation>
    <scope>NUCLEOTIDE SEQUENCE [LARGE SCALE GENOMIC DNA]</scope>
    <source>
        <strain evidence="7 9">SMC5</strain>
        <strain evidence="6 8">SMC6</strain>
    </source>
</reference>
<dbReference type="Proteomes" id="UP000266260">
    <property type="component" value="Unassembled WGS sequence"/>
</dbReference>
<dbReference type="OrthoDB" id="9780903at2"/>
<dbReference type="Gene3D" id="2.60.120.10">
    <property type="entry name" value="Jelly Rolls"/>
    <property type="match status" value="2"/>
</dbReference>
<dbReference type="AlphaFoldDB" id="A0A398CY19"/>
<feature type="binding site" evidence="2">
    <location>
        <position position="101"/>
    </location>
    <ligand>
        <name>Fe cation</name>
        <dbReference type="ChEBI" id="CHEBI:24875"/>
    </ligand>
</feature>
<keyword evidence="2" id="KW-0408">Iron</keyword>
<evidence type="ECO:0000313" key="8">
    <source>
        <dbReference type="Proteomes" id="UP000266260"/>
    </source>
</evidence>
<evidence type="ECO:0000313" key="9">
    <source>
        <dbReference type="Proteomes" id="UP000266489"/>
    </source>
</evidence>
<dbReference type="Pfam" id="PF02678">
    <property type="entry name" value="Pirin"/>
    <property type="match status" value="1"/>
</dbReference>
<dbReference type="EMBL" id="QXIU01000153">
    <property type="protein sequence ID" value="RIE10107.1"/>
    <property type="molecule type" value="Genomic_DNA"/>
</dbReference>
<keyword evidence="8" id="KW-1185">Reference proteome</keyword>
<dbReference type="EMBL" id="QXIT01000093">
    <property type="protein sequence ID" value="RIE07692.1"/>
    <property type="molecule type" value="Genomic_DNA"/>
</dbReference>
<evidence type="ECO:0000256" key="1">
    <source>
        <dbReference type="ARBA" id="ARBA00008416"/>
    </source>
</evidence>
<dbReference type="Pfam" id="PF17954">
    <property type="entry name" value="Pirin_C_2"/>
    <property type="match status" value="1"/>
</dbReference>
<comment type="caution">
    <text evidence="6">The sequence shown here is derived from an EMBL/GenBank/DDBJ whole genome shotgun (WGS) entry which is preliminary data.</text>
</comment>
<dbReference type="InterPro" id="IPR012093">
    <property type="entry name" value="Pirin"/>
</dbReference>